<name>A0AAN9GVD5_9TELE</name>
<evidence type="ECO:0000256" key="2">
    <source>
        <dbReference type="ARBA" id="ARBA00022475"/>
    </source>
</evidence>
<keyword evidence="2" id="KW-1003">Cell membrane</keyword>
<dbReference type="Proteomes" id="UP001364617">
    <property type="component" value="Unassembled WGS sequence"/>
</dbReference>
<evidence type="ECO:0000259" key="11">
    <source>
        <dbReference type="PROSITE" id="PS51534"/>
    </source>
</evidence>
<dbReference type="Pfam" id="PF08357">
    <property type="entry name" value="SEFIR"/>
    <property type="match status" value="1"/>
</dbReference>
<dbReference type="SUPFAM" id="SSF49265">
    <property type="entry name" value="Fibronectin type III"/>
    <property type="match status" value="1"/>
</dbReference>
<evidence type="ECO:0000313" key="13">
    <source>
        <dbReference type="Proteomes" id="UP001364617"/>
    </source>
</evidence>
<dbReference type="InterPro" id="IPR039465">
    <property type="entry name" value="IL-17_rcpt-like"/>
</dbReference>
<keyword evidence="8" id="KW-0325">Glycoprotein</keyword>
<dbReference type="EMBL" id="JAYKXH010000020">
    <property type="protein sequence ID" value="KAK7132584.1"/>
    <property type="molecule type" value="Genomic_DNA"/>
</dbReference>
<dbReference type="Pfam" id="PF16742">
    <property type="entry name" value="IL17R_D_N"/>
    <property type="match status" value="1"/>
</dbReference>
<dbReference type="InterPro" id="IPR036116">
    <property type="entry name" value="FN3_sf"/>
</dbReference>
<dbReference type="Gene3D" id="2.60.40.2160">
    <property type="entry name" value="Interleukin-17 receptor A/B, fibronectin-III-like domain 1"/>
    <property type="match status" value="1"/>
</dbReference>
<dbReference type="PANTHER" id="PTHR15583:SF17">
    <property type="entry name" value="INTERLEUKIN-17 RECEPTOR D ISOFORM X1"/>
    <property type="match status" value="1"/>
</dbReference>
<dbReference type="GO" id="GO:0005886">
    <property type="term" value="C:plasma membrane"/>
    <property type="evidence" value="ECO:0007669"/>
    <property type="project" value="UniProtKB-SubCell"/>
</dbReference>
<dbReference type="InterPro" id="IPR013568">
    <property type="entry name" value="SEFIR_dom"/>
</dbReference>
<accession>A0AAN9GVD5</accession>
<sequence>MWPPTLTLDLLLLVSLSLGAHGEQTSYRPQSCTLECIRWGDPSCEYCRISADDVQISPRIPSSSPFGSCVPWPCHSFLGQETPEVCQHYVQPPQNIHIEFEANKDPTYDTITVSWNPSQYGIAFLRGFQVTLQALGGSQFSCQLFLLGGNLSLTPEHAHRIYHSDPFTNLSLDRKYVVTVMALPVPERWDKSYKEEKFFTRTCPEKNGLEECEKDWYPRYVEVHQENQDVYVTFNLAPENFKIHQYFSSCLGGGLRNYTIIKPDFSLNKTHHTHRLQNLQAGTNYSCEIAADVVDAVRNAFFVVVKHSSKEPSTSHFTESPSLMVLLSVGILLAATTVLTFTIVYKKRLKKKKVQTKMRPEIIEQYYDKKLGEGQCVLLDKTTRPPRLLICYSSNDGPAHVTVVLQLAAFLQKHMATQVHLDLWEALHIMEEGSMGWHCKRMKDCDFVLVICSRGLHQNQSEDEEPLENTTLATVSMIGEELCRAKALGQDLSKFMVAIFEYSQESDIPAALGLASRYTLTKDLPLLFSHLHGVALQKPGVYLQVENILESGYCKLPAGAALQLAIQEAKAQFSEEPTEEEHVGIPIIS</sequence>
<evidence type="ECO:0000256" key="6">
    <source>
        <dbReference type="ARBA" id="ARBA00023136"/>
    </source>
</evidence>
<feature type="chain" id="PRO_5042953516" description="SEFIR domain-containing protein" evidence="10">
    <location>
        <begin position="23"/>
        <end position="589"/>
    </location>
</feature>
<dbReference type="Gene3D" id="3.40.50.11530">
    <property type="match status" value="1"/>
</dbReference>
<evidence type="ECO:0000256" key="4">
    <source>
        <dbReference type="ARBA" id="ARBA00022729"/>
    </source>
</evidence>
<protein>
    <recommendedName>
        <fullName evidence="11">SEFIR domain-containing protein</fullName>
    </recommendedName>
</protein>
<organism evidence="12 13">
    <name type="scientific">Phoxinus phoxinus</name>
    <name type="common">Eurasian minnow</name>
    <dbReference type="NCBI Taxonomy" id="58324"/>
    <lineage>
        <taxon>Eukaryota</taxon>
        <taxon>Metazoa</taxon>
        <taxon>Chordata</taxon>
        <taxon>Craniata</taxon>
        <taxon>Vertebrata</taxon>
        <taxon>Euteleostomi</taxon>
        <taxon>Actinopterygii</taxon>
        <taxon>Neopterygii</taxon>
        <taxon>Teleostei</taxon>
        <taxon>Ostariophysi</taxon>
        <taxon>Cypriniformes</taxon>
        <taxon>Leuciscidae</taxon>
        <taxon>Phoxininae</taxon>
        <taxon>Phoxinus</taxon>
    </lineage>
</organism>
<dbReference type="CDD" id="cd00063">
    <property type="entry name" value="FN3"/>
    <property type="match status" value="1"/>
</dbReference>
<comment type="caution">
    <text evidence="12">The sequence shown here is derived from an EMBL/GenBank/DDBJ whole genome shotgun (WGS) entry which is preliminary data.</text>
</comment>
<dbReference type="FunFam" id="3.40.50.11530:FF:000013">
    <property type="entry name" value="Si:ch211-207e14.4"/>
    <property type="match status" value="1"/>
</dbReference>
<evidence type="ECO:0000256" key="8">
    <source>
        <dbReference type="ARBA" id="ARBA00023180"/>
    </source>
</evidence>
<evidence type="ECO:0000256" key="1">
    <source>
        <dbReference type="ARBA" id="ARBA00004251"/>
    </source>
</evidence>
<evidence type="ECO:0000256" key="3">
    <source>
        <dbReference type="ARBA" id="ARBA00022692"/>
    </source>
</evidence>
<dbReference type="AlphaFoldDB" id="A0AAN9GVD5"/>
<dbReference type="PROSITE" id="PS51534">
    <property type="entry name" value="SEFIR"/>
    <property type="match status" value="1"/>
</dbReference>
<evidence type="ECO:0000256" key="5">
    <source>
        <dbReference type="ARBA" id="ARBA00022989"/>
    </source>
</evidence>
<dbReference type="InterPro" id="IPR003961">
    <property type="entry name" value="FN3_dom"/>
</dbReference>
<evidence type="ECO:0000256" key="10">
    <source>
        <dbReference type="SAM" id="SignalP"/>
    </source>
</evidence>
<keyword evidence="13" id="KW-1185">Reference proteome</keyword>
<feature type="signal peptide" evidence="10">
    <location>
        <begin position="1"/>
        <end position="22"/>
    </location>
</feature>
<keyword evidence="4 10" id="KW-0732">Signal</keyword>
<dbReference type="GO" id="GO:0030368">
    <property type="term" value="F:interleukin-17 receptor activity"/>
    <property type="evidence" value="ECO:0007669"/>
    <property type="project" value="InterPro"/>
</dbReference>
<keyword evidence="5 9" id="KW-1133">Transmembrane helix</keyword>
<keyword evidence="6 9" id="KW-0472">Membrane</keyword>
<dbReference type="InterPro" id="IPR038683">
    <property type="entry name" value="IL17RA/B_FnIII-like_1_sf"/>
</dbReference>
<proteinExistence type="predicted"/>
<keyword evidence="7" id="KW-0675">Receptor</keyword>
<dbReference type="InterPro" id="IPR031951">
    <property type="entry name" value="IL17R_D_N"/>
</dbReference>
<evidence type="ECO:0000313" key="12">
    <source>
        <dbReference type="EMBL" id="KAK7132584.1"/>
    </source>
</evidence>
<feature type="transmembrane region" description="Helical" evidence="9">
    <location>
        <begin position="323"/>
        <end position="345"/>
    </location>
</feature>
<evidence type="ECO:0000256" key="9">
    <source>
        <dbReference type="SAM" id="Phobius"/>
    </source>
</evidence>
<gene>
    <name evidence="12" type="ORF">R3I93_018963</name>
</gene>
<dbReference type="PANTHER" id="PTHR15583">
    <property type="entry name" value="INTERLEUKIN-17 RECEPTOR"/>
    <property type="match status" value="1"/>
</dbReference>
<evidence type="ECO:0000256" key="7">
    <source>
        <dbReference type="ARBA" id="ARBA00023170"/>
    </source>
</evidence>
<comment type="subcellular location">
    <subcellularLocation>
        <location evidence="1">Cell membrane</location>
        <topology evidence="1">Single-pass type I membrane protein</topology>
    </subcellularLocation>
</comment>
<reference evidence="12 13" key="1">
    <citation type="submission" date="2024-02" db="EMBL/GenBank/DDBJ databases">
        <title>Chromosome-level genome assembly of the Eurasian Minnow (Phoxinus phoxinus).</title>
        <authorList>
            <person name="Oriowo T.O."/>
            <person name="Martin S."/>
            <person name="Stange M."/>
            <person name="Chrysostomakis Y."/>
            <person name="Brown T."/>
            <person name="Winkler S."/>
            <person name="Kukowka S."/>
            <person name="Myers E.W."/>
            <person name="Bohne A."/>
        </authorList>
    </citation>
    <scope>NUCLEOTIDE SEQUENCE [LARGE SCALE GENOMIC DNA]</scope>
    <source>
        <strain evidence="12">ZFMK-TIS-60720</strain>
        <tissue evidence="12">Whole Organism</tissue>
    </source>
</reference>
<keyword evidence="3 9" id="KW-0812">Transmembrane</keyword>
<feature type="domain" description="SEFIR" evidence="11">
    <location>
        <begin position="385"/>
        <end position="529"/>
    </location>
</feature>